<dbReference type="EMBL" id="BAAANE010000015">
    <property type="protein sequence ID" value="GAA1660630.1"/>
    <property type="molecule type" value="Genomic_DNA"/>
</dbReference>
<name>A0ABP4RTU8_9ACTN</name>
<accession>A0ABP4RTU8</accession>
<dbReference type="Proteomes" id="UP001501319">
    <property type="component" value="Unassembled WGS sequence"/>
</dbReference>
<evidence type="ECO:0000259" key="2">
    <source>
        <dbReference type="Pfam" id="PF13400"/>
    </source>
</evidence>
<evidence type="ECO:0000313" key="4">
    <source>
        <dbReference type="Proteomes" id="UP001501319"/>
    </source>
</evidence>
<keyword evidence="4" id="KW-1185">Reference proteome</keyword>
<dbReference type="InterPro" id="IPR028087">
    <property type="entry name" value="Tad_N"/>
</dbReference>
<dbReference type="Pfam" id="PF13400">
    <property type="entry name" value="Tad"/>
    <property type="match status" value="1"/>
</dbReference>
<evidence type="ECO:0000256" key="1">
    <source>
        <dbReference type="SAM" id="Phobius"/>
    </source>
</evidence>
<sequence length="144" mass="14872">MTWLAQWLRSRRRSQRGSATVFMLGFAAVLMVGAGLVVDGGLALNKRSQLTDDAEQAARSGANAIDVDTLRGTGVLAVDPAKATAVATDFLSQRGYTNISVVVNGNEVSTSAEASVDTAILSLVGINTFTVRGDATATPETGIG</sequence>
<keyword evidence="1" id="KW-1133">Transmembrane helix</keyword>
<comment type="caution">
    <text evidence="3">The sequence shown here is derived from an EMBL/GenBank/DDBJ whole genome shotgun (WGS) entry which is preliminary data.</text>
</comment>
<proteinExistence type="predicted"/>
<protein>
    <recommendedName>
        <fullName evidence="2">Putative Flp pilus-assembly TadG-like N-terminal domain-containing protein</fullName>
    </recommendedName>
</protein>
<gene>
    <name evidence="3" type="ORF">GCM10009744_62870</name>
</gene>
<keyword evidence="1" id="KW-0472">Membrane</keyword>
<keyword evidence="1" id="KW-0812">Transmembrane</keyword>
<dbReference type="RefSeq" id="WP_344116479.1">
    <property type="nucleotide sequence ID" value="NZ_BAAANE010000015.1"/>
</dbReference>
<evidence type="ECO:0000313" key="3">
    <source>
        <dbReference type="EMBL" id="GAA1660630.1"/>
    </source>
</evidence>
<reference evidence="4" key="1">
    <citation type="journal article" date="2019" name="Int. J. Syst. Evol. Microbiol.">
        <title>The Global Catalogue of Microorganisms (GCM) 10K type strain sequencing project: providing services to taxonomists for standard genome sequencing and annotation.</title>
        <authorList>
            <consortium name="The Broad Institute Genomics Platform"/>
            <consortium name="The Broad Institute Genome Sequencing Center for Infectious Disease"/>
            <person name="Wu L."/>
            <person name="Ma J."/>
        </authorList>
    </citation>
    <scope>NUCLEOTIDE SEQUENCE [LARGE SCALE GENOMIC DNA]</scope>
    <source>
        <strain evidence="4">JCM 14306</strain>
    </source>
</reference>
<organism evidence="3 4">
    <name type="scientific">Kribbella alba</name>
    <dbReference type="NCBI Taxonomy" id="190197"/>
    <lineage>
        <taxon>Bacteria</taxon>
        <taxon>Bacillati</taxon>
        <taxon>Actinomycetota</taxon>
        <taxon>Actinomycetes</taxon>
        <taxon>Propionibacteriales</taxon>
        <taxon>Kribbellaceae</taxon>
        <taxon>Kribbella</taxon>
    </lineage>
</organism>
<feature type="domain" description="Putative Flp pilus-assembly TadG-like N-terminal" evidence="2">
    <location>
        <begin position="17"/>
        <end position="64"/>
    </location>
</feature>
<feature type="transmembrane region" description="Helical" evidence="1">
    <location>
        <begin position="21"/>
        <end position="44"/>
    </location>
</feature>